<reference evidence="2 3" key="1">
    <citation type="submission" date="2019-01" db="EMBL/GenBank/DDBJ databases">
        <title>Whole Genome of Ornithobacterium rhinotracheale FARPER-174b.</title>
        <authorList>
            <person name="Tataje-Lavanda L.A."/>
            <person name="Montalvan A."/>
            <person name="Montesinos R."/>
            <person name="Zimic M."/>
            <person name="Fernandez-Sanchez M."/>
            <person name="Fernandez-Diaz M."/>
        </authorList>
    </citation>
    <scope>NUCLEOTIDE SEQUENCE [LARGE SCALE GENOMIC DNA]</scope>
    <source>
        <strain evidence="2 3">FARPER-174b</strain>
    </source>
</reference>
<dbReference type="PANTHER" id="PTHR10928">
    <property type="entry name" value="SUPPRESSOR OF FUSED"/>
    <property type="match status" value="1"/>
</dbReference>
<dbReference type="EMBL" id="CP035107">
    <property type="protein sequence ID" value="QAR30944.1"/>
    <property type="molecule type" value="Genomic_DNA"/>
</dbReference>
<dbReference type="OrthoDB" id="9023549at2"/>
<dbReference type="GO" id="GO:0005737">
    <property type="term" value="C:cytoplasm"/>
    <property type="evidence" value="ECO:0007669"/>
    <property type="project" value="TreeGrafter"/>
</dbReference>
<evidence type="ECO:0000313" key="2">
    <source>
        <dbReference type="EMBL" id="QAR30944.1"/>
    </source>
</evidence>
<gene>
    <name evidence="2" type="ORF">EQP59_06140</name>
</gene>
<feature type="domain" description="Suppressor of fused-like" evidence="1">
    <location>
        <begin position="52"/>
        <end position="226"/>
    </location>
</feature>
<organism evidence="2 3">
    <name type="scientific">Ornithobacterium rhinotracheale</name>
    <dbReference type="NCBI Taxonomy" id="28251"/>
    <lineage>
        <taxon>Bacteria</taxon>
        <taxon>Pseudomonadati</taxon>
        <taxon>Bacteroidota</taxon>
        <taxon>Flavobacteriia</taxon>
        <taxon>Flavobacteriales</taxon>
        <taxon>Weeksellaceae</taxon>
        <taxon>Ornithobacterium</taxon>
    </lineage>
</organism>
<evidence type="ECO:0000259" key="1">
    <source>
        <dbReference type="Pfam" id="PF05076"/>
    </source>
</evidence>
<dbReference type="InterPro" id="IPR007768">
    <property type="entry name" value="Suppressor_of_fused"/>
</dbReference>
<name>A0A3R6AUN9_ORNRH</name>
<accession>A0A3R6AUN9</accession>
<sequence>MTKEEYIKNYKNETQAPGRAAIDEHLEKFYPKMDFRHYATQEEDIFYNPNLDALQGVSVFDCDEPENHKHLISYGLSELYFNEKAFGQKFSKWGFELTFRLKPFELDADKKNEKFGDPTWAVQVMNNLAMFVNETQHWFMPHQFLPINGPIRLECDTDITGIIFVEDPVLGKIDTVHGKVEFLQMVGITTPELEFLLENPNLDSIMSLEEKLKKDNPLLITDLNRKSVI</sequence>
<dbReference type="InterPro" id="IPR020941">
    <property type="entry name" value="SUFU-like_domain"/>
</dbReference>
<dbReference type="Pfam" id="PF05076">
    <property type="entry name" value="SUFU"/>
    <property type="match status" value="1"/>
</dbReference>
<proteinExistence type="predicted"/>
<protein>
    <submittedName>
        <fullName evidence="2">Suppressor of fused domain protein</fullName>
    </submittedName>
</protein>
<dbReference type="SUPFAM" id="SSF103359">
    <property type="entry name" value="Suppressor of Fused, N-terminal domain"/>
    <property type="match status" value="1"/>
</dbReference>
<dbReference type="AlphaFoldDB" id="A0A3R6AUN9"/>
<dbReference type="InterPro" id="IPR037181">
    <property type="entry name" value="SUFU_N"/>
</dbReference>
<dbReference type="Proteomes" id="UP000287701">
    <property type="component" value="Chromosome"/>
</dbReference>
<evidence type="ECO:0000313" key="3">
    <source>
        <dbReference type="Proteomes" id="UP000287701"/>
    </source>
</evidence>
<dbReference type="PANTHER" id="PTHR10928:SF2">
    <property type="entry name" value="SUPPRESSOR OF FUSED HOMOLOG"/>
    <property type="match status" value="1"/>
</dbReference>
<dbReference type="RefSeq" id="WP_128501408.1">
    <property type="nucleotide sequence ID" value="NZ_CP035107.1"/>
</dbReference>